<feature type="binding site" evidence="1">
    <location>
        <position position="242"/>
    </location>
    <ligand>
        <name>[2Fe-2S] cluster</name>
        <dbReference type="ChEBI" id="CHEBI:190135"/>
    </ligand>
</feature>
<evidence type="ECO:0000313" key="3">
    <source>
        <dbReference type="EMBL" id="OQB71983.1"/>
    </source>
</evidence>
<organism evidence="3">
    <name type="scientific">candidate division TA06 bacterium ADurb.Bin131</name>
    <dbReference type="NCBI Taxonomy" id="1852827"/>
    <lineage>
        <taxon>Bacteria</taxon>
        <taxon>Bacteria division TA06</taxon>
    </lineage>
</organism>
<dbReference type="PIRSF" id="PIRSF006816">
    <property type="entry name" value="Cyc3_hyd_g"/>
    <property type="match status" value="1"/>
</dbReference>
<feature type="binding site" evidence="1">
    <location>
        <position position="258"/>
    </location>
    <ligand>
        <name>[2Fe-2S] cluster</name>
        <dbReference type="ChEBI" id="CHEBI:190135"/>
    </ligand>
</feature>
<keyword evidence="1" id="KW-0001">2Fe-2S</keyword>
<dbReference type="InterPro" id="IPR008333">
    <property type="entry name" value="Cbr1-like_FAD-bd_dom"/>
</dbReference>
<protein>
    <submittedName>
        <fullName evidence="3">Anaerobic sulfite reductase subunit B</fullName>
    </submittedName>
</protein>
<evidence type="ECO:0000259" key="2">
    <source>
        <dbReference type="PROSITE" id="PS51384"/>
    </source>
</evidence>
<dbReference type="EMBL" id="MWDQ01000146">
    <property type="protein sequence ID" value="OQB71983.1"/>
    <property type="molecule type" value="Genomic_DNA"/>
</dbReference>
<dbReference type="Gene3D" id="2.40.30.10">
    <property type="entry name" value="Translation factors"/>
    <property type="match status" value="1"/>
</dbReference>
<feature type="domain" description="FAD-binding FR-type" evidence="2">
    <location>
        <begin position="7"/>
        <end position="102"/>
    </location>
</feature>
<dbReference type="PRINTS" id="PR00410">
    <property type="entry name" value="PHEHYDRXLASE"/>
</dbReference>
<dbReference type="GO" id="GO:0051537">
    <property type="term" value="F:2 iron, 2 sulfur cluster binding"/>
    <property type="evidence" value="ECO:0007669"/>
    <property type="project" value="UniProtKB-KW"/>
</dbReference>
<keyword evidence="1" id="KW-0408">Iron</keyword>
<dbReference type="Pfam" id="PF00175">
    <property type="entry name" value="NAD_binding_1"/>
    <property type="match status" value="1"/>
</dbReference>
<dbReference type="GO" id="GO:0016491">
    <property type="term" value="F:oxidoreductase activity"/>
    <property type="evidence" value="ECO:0007669"/>
    <property type="project" value="InterPro"/>
</dbReference>
<feature type="binding site" evidence="1">
    <location>
        <position position="247"/>
    </location>
    <ligand>
        <name>[2Fe-2S] cluster</name>
        <dbReference type="ChEBI" id="CHEBI:190135"/>
    </ligand>
</feature>
<feature type="binding site" evidence="1">
    <location>
        <position position="250"/>
    </location>
    <ligand>
        <name>[2Fe-2S] cluster</name>
        <dbReference type="ChEBI" id="CHEBI:190135"/>
    </ligand>
</feature>
<gene>
    <name evidence="3" type="primary">asrB</name>
    <name evidence="3" type="ORF">BWX89_01543</name>
</gene>
<dbReference type="GO" id="GO:0046872">
    <property type="term" value="F:metal ion binding"/>
    <property type="evidence" value="ECO:0007669"/>
    <property type="project" value="UniProtKB-KW"/>
</dbReference>
<dbReference type="AlphaFoldDB" id="A0A1V6C4Z0"/>
<dbReference type="InterPro" id="IPR001433">
    <property type="entry name" value="OxRdtase_FAD/NAD-bd"/>
</dbReference>
<comment type="cofactor">
    <cofactor evidence="1">
        <name>[2Fe-2S] cluster</name>
        <dbReference type="ChEBI" id="CHEBI:190135"/>
    </cofactor>
    <text evidence="1">Binds 1 [2Fe-2S] cluster per subunit.</text>
</comment>
<sequence>MNQSNIYEPIRCTVDGVIEESPAIKTIVLIPEKQFSFEAGQFISMTVPDVGEAPFTPSSSPFKTEKIEVTVMKTGLVTGAIHALKKGDVVGIRGPYGKPYPLENFAGKEVLLVGGGVGLAPLRSLFFSLLHTINAYEKITFCCGAKTPADYIYKNQILDEWLRYSEKMPVSFRITVDKKDEGWNFMEGLVTTTLDNLDIKISNSVAVVCGPPVMMRFTTLKLLDLGYSDSDIYLSMERKMYCAVGHCRHCLIGPYFVCKDGPVFTYNAIRNEPSVWA</sequence>
<dbReference type="InterPro" id="IPR050353">
    <property type="entry name" value="PyrK_electron_transfer"/>
</dbReference>
<dbReference type="InterPro" id="IPR017938">
    <property type="entry name" value="Riboflavin_synthase-like_b-brl"/>
</dbReference>
<dbReference type="InterPro" id="IPR039261">
    <property type="entry name" value="FNR_nucleotide-bd"/>
</dbReference>
<dbReference type="PROSITE" id="PS51384">
    <property type="entry name" value="FAD_FR"/>
    <property type="match status" value="1"/>
</dbReference>
<dbReference type="Gene3D" id="3.40.50.80">
    <property type="entry name" value="Nucleotide-binding domain of ferredoxin-NADP reductase (FNR) module"/>
    <property type="match status" value="1"/>
</dbReference>
<dbReference type="InterPro" id="IPR017927">
    <property type="entry name" value="FAD-bd_FR_type"/>
</dbReference>
<dbReference type="PANTHER" id="PTHR43513">
    <property type="entry name" value="DIHYDROOROTATE DEHYDROGENASE B (NAD(+)), ELECTRON TRANSFER SUBUNIT"/>
    <property type="match status" value="1"/>
</dbReference>
<dbReference type="GO" id="GO:0006221">
    <property type="term" value="P:pyrimidine nucleotide biosynthetic process"/>
    <property type="evidence" value="ECO:0007669"/>
    <property type="project" value="InterPro"/>
</dbReference>
<dbReference type="SUPFAM" id="SSF52343">
    <property type="entry name" value="Ferredoxin reductase-like, C-terminal NADP-linked domain"/>
    <property type="match status" value="1"/>
</dbReference>
<proteinExistence type="predicted"/>
<dbReference type="PANTHER" id="PTHR43513:SF1">
    <property type="entry name" value="ANAEROBIC SULFITE REDUCTASE SUBUNIT B"/>
    <property type="match status" value="1"/>
</dbReference>
<name>A0A1V6C4Z0_UNCT6</name>
<dbReference type="CDD" id="cd06221">
    <property type="entry name" value="sulfite_reductase_like"/>
    <property type="match status" value="1"/>
</dbReference>
<keyword evidence="1" id="KW-0411">Iron-sulfur</keyword>
<dbReference type="Pfam" id="PF00970">
    <property type="entry name" value="FAD_binding_6"/>
    <property type="match status" value="1"/>
</dbReference>
<evidence type="ECO:0000256" key="1">
    <source>
        <dbReference type="PIRSR" id="PIRSR006816-2"/>
    </source>
</evidence>
<dbReference type="GO" id="GO:0050660">
    <property type="term" value="F:flavin adenine dinucleotide binding"/>
    <property type="evidence" value="ECO:0007669"/>
    <property type="project" value="InterPro"/>
</dbReference>
<dbReference type="SUPFAM" id="SSF63380">
    <property type="entry name" value="Riboflavin synthase domain-like"/>
    <property type="match status" value="1"/>
</dbReference>
<accession>A0A1V6C4Z0</accession>
<dbReference type="Proteomes" id="UP000485562">
    <property type="component" value="Unassembled WGS sequence"/>
</dbReference>
<dbReference type="Pfam" id="PF10418">
    <property type="entry name" value="DHODB_Fe-S_bind"/>
    <property type="match status" value="1"/>
</dbReference>
<reference evidence="3" key="1">
    <citation type="submission" date="2017-02" db="EMBL/GenBank/DDBJ databases">
        <title>Delving into the versatile metabolic prowess of the omnipresent phylum Bacteroidetes.</title>
        <authorList>
            <person name="Nobu M.K."/>
            <person name="Mei R."/>
            <person name="Narihiro T."/>
            <person name="Kuroda K."/>
            <person name="Liu W.-T."/>
        </authorList>
    </citation>
    <scope>NUCLEOTIDE SEQUENCE</scope>
    <source>
        <strain evidence="3">ADurb.Bin131</strain>
    </source>
</reference>
<dbReference type="InterPro" id="IPR012165">
    <property type="entry name" value="Cyt_c3_hydrogenase_gsu"/>
</dbReference>
<keyword evidence="1" id="KW-0479">Metal-binding</keyword>
<comment type="caution">
    <text evidence="3">The sequence shown here is derived from an EMBL/GenBank/DDBJ whole genome shotgun (WGS) entry which is preliminary data.</text>
</comment>
<dbReference type="InterPro" id="IPR019480">
    <property type="entry name" value="Dihydroorotate_DH_Fe-S-bd"/>
</dbReference>